<dbReference type="EMBL" id="CALSDN010000001">
    <property type="protein sequence ID" value="CAH6718828.1"/>
    <property type="molecule type" value="Genomic_DNA"/>
</dbReference>
<reference evidence="1" key="1">
    <citation type="submission" date="2022-06" db="EMBL/GenBank/DDBJ databases">
        <authorList>
            <person name="Legras J.-L."/>
            <person name="Devillers H."/>
            <person name="Grondin C."/>
        </authorList>
    </citation>
    <scope>NUCLEOTIDE SEQUENCE</scope>
    <source>
        <strain evidence="1">CLIB 1444</strain>
    </source>
</reference>
<name>A0ACA9Y1L9_9ASCO</name>
<gene>
    <name evidence="1" type="ORF">CLIB1444_01S15412</name>
</gene>
<dbReference type="Proteomes" id="UP001152531">
    <property type="component" value="Unassembled WGS sequence"/>
</dbReference>
<proteinExistence type="predicted"/>
<protein>
    <submittedName>
        <fullName evidence="1">Uncharacterized protein</fullName>
    </submittedName>
</protein>
<organism evidence="1 2">
    <name type="scientific">[Candida] jaroonii</name>
    <dbReference type="NCBI Taxonomy" id="467808"/>
    <lineage>
        <taxon>Eukaryota</taxon>
        <taxon>Fungi</taxon>
        <taxon>Dikarya</taxon>
        <taxon>Ascomycota</taxon>
        <taxon>Saccharomycotina</taxon>
        <taxon>Pichiomycetes</taxon>
        <taxon>Debaryomycetaceae</taxon>
        <taxon>Yamadazyma</taxon>
    </lineage>
</organism>
<comment type="caution">
    <text evidence="1">The sequence shown here is derived from an EMBL/GenBank/DDBJ whole genome shotgun (WGS) entry which is preliminary data.</text>
</comment>
<evidence type="ECO:0000313" key="2">
    <source>
        <dbReference type="Proteomes" id="UP001152531"/>
    </source>
</evidence>
<keyword evidence="2" id="KW-1185">Reference proteome</keyword>
<accession>A0ACA9Y1L9</accession>
<sequence>MEDTKVKLITEDILSRSSAQPIYLTSIEINGGELFSNNFFKKSISPLIESRDLTFKRLIENIDSSYENLSSIGIFKDIKFSLVEDYSNVLPEIKNYNFKNDNVIKTKVKIDLLLKRLNVGELMIDLSNDIPLNVKLNYLNYNFNANNEILNILVNYNPYKPQYLFTKFELMKHLSSRWSFDMNFQNNKESLSYLNNKENIMGGSFGLNYTLSSTKMLIGLSMFKKKIESVAASDVYFKNSLFFNLDYNQLLFLNGKKNFPVKGFRVDLSNEISSIDNSNPFIDSKQDPELEKAAASNSNANPNLFNKLKLKSDFYYSVLNNHLTFNVSNEFGLIMNPNNLNIYPNDKFYIGGLNSANTISSINSIVKKHDTSFDNFFRINSFIYFKLPKSIHSLSNDQNPLRFYTNFIFNNFNDFNISSVGFGLRYFNDSANFNLGYYFNSVNSFNSFGSVNNGLQFNFSIGGSNKQ</sequence>
<evidence type="ECO:0000313" key="1">
    <source>
        <dbReference type="EMBL" id="CAH6718828.1"/>
    </source>
</evidence>